<dbReference type="OrthoDB" id="429145at2759"/>
<comment type="similarity">
    <text evidence="1">Belongs to the alpha-carbonic anhydrase family.</text>
</comment>
<dbReference type="EC" id="4.2.1.1" evidence="2"/>
<dbReference type="PANTHER" id="PTHR18952:SF265">
    <property type="entry name" value="CARBONIC ANHYDRASE"/>
    <property type="match status" value="1"/>
</dbReference>
<evidence type="ECO:0000256" key="1">
    <source>
        <dbReference type="ARBA" id="ARBA00010718"/>
    </source>
</evidence>
<organism evidence="9 10">
    <name type="scientific">Daphnia galeata</name>
    <dbReference type="NCBI Taxonomy" id="27404"/>
    <lineage>
        <taxon>Eukaryota</taxon>
        <taxon>Metazoa</taxon>
        <taxon>Ecdysozoa</taxon>
        <taxon>Arthropoda</taxon>
        <taxon>Crustacea</taxon>
        <taxon>Branchiopoda</taxon>
        <taxon>Diplostraca</taxon>
        <taxon>Cladocera</taxon>
        <taxon>Anomopoda</taxon>
        <taxon>Daphniidae</taxon>
        <taxon>Daphnia</taxon>
    </lineage>
</organism>
<dbReference type="PANTHER" id="PTHR18952">
    <property type="entry name" value="CARBONIC ANHYDRASE"/>
    <property type="match status" value="1"/>
</dbReference>
<dbReference type="AlphaFoldDB" id="A0A8J2WDL4"/>
<reference evidence="9" key="1">
    <citation type="submission" date="2021-11" db="EMBL/GenBank/DDBJ databases">
        <authorList>
            <person name="Schell T."/>
        </authorList>
    </citation>
    <scope>NUCLEOTIDE SEQUENCE</scope>
    <source>
        <strain evidence="9">M5</strain>
    </source>
</reference>
<comment type="catalytic activity">
    <reaction evidence="6">
        <text>hydrogencarbonate + H(+) = CO2 + H2O</text>
        <dbReference type="Rhea" id="RHEA:10748"/>
        <dbReference type="ChEBI" id="CHEBI:15377"/>
        <dbReference type="ChEBI" id="CHEBI:15378"/>
        <dbReference type="ChEBI" id="CHEBI:16526"/>
        <dbReference type="ChEBI" id="CHEBI:17544"/>
        <dbReference type="EC" id="4.2.1.1"/>
    </reaction>
</comment>
<evidence type="ECO:0000259" key="8">
    <source>
        <dbReference type="PROSITE" id="PS51144"/>
    </source>
</evidence>
<feature type="chain" id="PRO_5035315922" description="carbonic anhydrase" evidence="7">
    <location>
        <begin position="29"/>
        <end position="448"/>
    </location>
</feature>
<dbReference type="GO" id="GO:0005886">
    <property type="term" value="C:plasma membrane"/>
    <property type="evidence" value="ECO:0007669"/>
    <property type="project" value="TreeGrafter"/>
</dbReference>
<dbReference type="GO" id="GO:0004089">
    <property type="term" value="F:carbonate dehydratase activity"/>
    <property type="evidence" value="ECO:0007669"/>
    <property type="project" value="UniProtKB-EC"/>
</dbReference>
<evidence type="ECO:0000313" key="10">
    <source>
        <dbReference type="Proteomes" id="UP000789390"/>
    </source>
</evidence>
<dbReference type="InterPro" id="IPR001148">
    <property type="entry name" value="CA_dom"/>
</dbReference>
<accession>A0A8J2WDL4</accession>
<sequence length="448" mass="50174">MSGMPRIKNLRNFAITLFIFQHLVTIKSFPIIDESSVQETLITTASSADFKLELSTENDVNKEDKSNEEPKKSYGSSMFEYCLPASKDPDGWADLASSSCGGSHQSPINIQPNSSVKKAFRKFTFHNYGNIEKMDLMNNGHTVVYSLPVGLPADRVPFITGGGLNDTYNFVQMHLHWGSDSTKGSEHQIRSIRGLKNNVDEPLVNNFRPVQPLNDRTSFPIIDESSVQETLITTVSSADFKLELLPNGNDVNKEDKSNDEPKKSYVSSMFEYWLPESRDPGGWANLASSSCGGSHQSPINIQPNLSVKKAFPKFTFHNYGNIDKMDLINNGQTVMFSLPVGLPADRVPFITGGGLNDTYKFVQMHLHWGSDSTKGSEHLIRSRRSLKNDVDEPLVNNFRPVQPLNDRTVLYRSITGCEIPRSWPITWTPILDLIKWTQCIIGFSLFGQ</sequence>
<keyword evidence="3" id="KW-0479">Metal-binding</keyword>
<evidence type="ECO:0000256" key="7">
    <source>
        <dbReference type="SAM" id="SignalP"/>
    </source>
</evidence>
<evidence type="ECO:0000256" key="5">
    <source>
        <dbReference type="ARBA" id="ARBA00023239"/>
    </source>
</evidence>
<dbReference type="Pfam" id="PF00194">
    <property type="entry name" value="Carb_anhydrase"/>
    <property type="match status" value="2"/>
</dbReference>
<dbReference type="Proteomes" id="UP000789390">
    <property type="component" value="Unassembled WGS sequence"/>
</dbReference>
<keyword evidence="5" id="KW-0456">Lyase</keyword>
<keyword evidence="7" id="KW-0732">Signal</keyword>
<evidence type="ECO:0000256" key="2">
    <source>
        <dbReference type="ARBA" id="ARBA00012925"/>
    </source>
</evidence>
<dbReference type="PROSITE" id="PS51144">
    <property type="entry name" value="ALPHA_CA_2"/>
    <property type="match status" value="1"/>
</dbReference>
<dbReference type="InterPro" id="IPR023561">
    <property type="entry name" value="Carbonic_anhydrase_a-class"/>
</dbReference>
<name>A0A8J2WDL4_9CRUS</name>
<evidence type="ECO:0000313" key="9">
    <source>
        <dbReference type="EMBL" id="CAH0103070.1"/>
    </source>
</evidence>
<dbReference type="EMBL" id="CAKKLH010000101">
    <property type="protein sequence ID" value="CAH0103070.1"/>
    <property type="molecule type" value="Genomic_DNA"/>
</dbReference>
<protein>
    <recommendedName>
        <fullName evidence="2">carbonic anhydrase</fullName>
        <ecNumber evidence="2">4.2.1.1</ecNumber>
    </recommendedName>
</protein>
<comment type="caution">
    <text evidence="9">The sequence shown here is derived from an EMBL/GenBank/DDBJ whole genome shotgun (WGS) entry which is preliminary data.</text>
</comment>
<feature type="signal peptide" evidence="7">
    <location>
        <begin position="1"/>
        <end position="28"/>
    </location>
</feature>
<feature type="domain" description="Alpha-carbonic anhydrase" evidence="8">
    <location>
        <begin position="79"/>
        <end position="413"/>
    </location>
</feature>
<evidence type="ECO:0000256" key="6">
    <source>
        <dbReference type="ARBA" id="ARBA00048348"/>
    </source>
</evidence>
<gene>
    <name evidence="9" type="ORF">DGAL_LOCUS5604</name>
</gene>
<dbReference type="GO" id="GO:0008270">
    <property type="term" value="F:zinc ion binding"/>
    <property type="evidence" value="ECO:0007669"/>
    <property type="project" value="InterPro"/>
</dbReference>
<dbReference type="Gene3D" id="3.10.200.10">
    <property type="entry name" value="Alpha carbonic anhydrase"/>
    <property type="match status" value="2"/>
</dbReference>
<keyword evidence="10" id="KW-1185">Reference proteome</keyword>
<keyword evidence="4" id="KW-0862">Zinc</keyword>
<evidence type="ECO:0000256" key="3">
    <source>
        <dbReference type="ARBA" id="ARBA00022723"/>
    </source>
</evidence>
<dbReference type="SUPFAM" id="SSF51069">
    <property type="entry name" value="Carbonic anhydrase"/>
    <property type="match status" value="2"/>
</dbReference>
<dbReference type="InterPro" id="IPR036398">
    <property type="entry name" value="CA_dom_sf"/>
</dbReference>
<evidence type="ECO:0000256" key="4">
    <source>
        <dbReference type="ARBA" id="ARBA00022833"/>
    </source>
</evidence>
<dbReference type="SMART" id="SM01057">
    <property type="entry name" value="Carb_anhydrase"/>
    <property type="match status" value="2"/>
</dbReference>
<proteinExistence type="inferred from homology"/>